<feature type="chain" id="PRO_5042158691" evidence="1">
    <location>
        <begin position="19"/>
        <end position="467"/>
    </location>
</feature>
<dbReference type="Proteomes" id="UP000175968">
    <property type="component" value="Chromosome"/>
</dbReference>
<dbReference type="InterPro" id="IPR003192">
    <property type="entry name" value="Porin_LamB"/>
</dbReference>
<dbReference type="GO" id="GO:0015288">
    <property type="term" value="F:porin activity"/>
    <property type="evidence" value="ECO:0007669"/>
    <property type="project" value="InterPro"/>
</dbReference>
<dbReference type="KEGG" id="fgl:EM308_02400"/>
<protein>
    <submittedName>
        <fullName evidence="2">Maltoporin</fullName>
    </submittedName>
</protein>
<accession>A0AAC9N4V8</accession>
<keyword evidence="3" id="KW-1185">Reference proteome</keyword>
<dbReference type="Pfam" id="PF02264">
    <property type="entry name" value="LamB"/>
    <property type="match status" value="1"/>
</dbReference>
<keyword evidence="1" id="KW-0732">Signal</keyword>
<sequence length="467" mass="52279">MKTPLTLFLFSFSLILFAQTPSISNKKFSLGSYGRAGIAYSLGSSNSEYPQTLNLNGMGSIGGRFEENDYFELAAAMHFEPTIAGAEKTKINVQSRFAFYTTQGQLIGNVSNKSIGGITTSLPELYAEANNIMGSEWSVWLGARLNRYDDIHIIDHFYFDDHSGQGIGVKHKNTQLSAIFTGSIDTTSTLPPNFYLNIVNGTPTLGLRNRYVWILEHSIPINKGYVKLLSEYQRLPSGTAQGQNSFYNYPADNGYVFGAKYYKGISTKLPGSFNALSARYGTGIANGGDGGSSRTYVTYGGPNLETNSFKKAYSLALTETFLLNINKNYSLNGYAVYTKSRGASDSINKTPDYLGKRLLFNRKQDIALGARGTWYIKNWLHLLHEFDLAWRKDGTQDFAQMTKFTLAPTLVPTSVRDVWERPHFRIVYSVARYNKFAADNLYSSYLAQSGTKRWGQYIGAKVEWWIW</sequence>
<dbReference type="GO" id="GO:0034219">
    <property type="term" value="P:carbohydrate transmembrane transport"/>
    <property type="evidence" value="ECO:0007669"/>
    <property type="project" value="InterPro"/>
</dbReference>
<dbReference type="RefSeq" id="WP_035638412.1">
    <property type="nucleotide sequence ID" value="NZ_CP017479.1"/>
</dbReference>
<dbReference type="InterPro" id="IPR036998">
    <property type="entry name" value="Porin_LamB_sf"/>
</dbReference>
<proteinExistence type="predicted"/>
<dbReference type="SUPFAM" id="SSF56935">
    <property type="entry name" value="Porins"/>
    <property type="match status" value="1"/>
</dbReference>
<evidence type="ECO:0000313" key="3">
    <source>
        <dbReference type="Proteomes" id="UP000175968"/>
    </source>
</evidence>
<name>A0AAC9N4V8_9FLAO</name>
<feature type="signal peptide" evidence="1">
    <location>
        <begin position="1"/>
        <end position="18"/>
    </location>
</feature>
<dbReference type="Gene3D" id="2.40.170.10">
    <property type="entry name" value="Porin, LamB type"/>
    <property type="match status" value="1"/>
</dbReference>
<reference evidence="2 3" key="1">
    <citation type="submission" date="2016-10" db="EMBL/GenBank/DDBJ databases">
        <title>Flavobacterium gilvum sp. nov., isolated from stream water.</title>
        <authorList>
            <person name="Shin S.-K."/>
            <person name="Cho Y.-J."/>
            <person name="Yi H."/>
        </authorList>
    </citation>
    <scope>NUCLEOTIDE SEQUENCE [LARGE SCALE GENOMIC DNA]</scope>
    <source>
        <strain evidence="2 3">EM1308</strain>
    </source>
</reference>
<gene>
    <name evidence="2" type="ORF">EM308_02400</name>
</gene>
<dbReference type="GO" id="GO:0016020">
    <property type="term" value="C:membrane"/>
    <property type="evidence" value="ECO:0007669"/>
    <property type="project" value="InterPro"/>
</dbReference>
<dbReference type="EMBL" id="CP017479">
    <property type="protein sequence ID" value="AOW08442.1"/>
    <property type="molecule type" value="Genomic_DNA"/>
</dbReference>
<evidence type="ECO:0000313" key="2">
    <source>
        <dbReference type="EMBL" id="AOW08442.1"/>
    </source>
</evidence>
<evidence type="ECO:0000256" key="1">
    <source>
        <dbReference type="SAM" id="SignalP"/>
    </source>
</evidence>
<dbReference type="AlphaFoldDB" id="A0AAC9N4V8"/>
<organism evidence="2 3">
    <name type="scientific">Flavobacterium gilvum</name>
    <dbReference type="NCBI Taxonomy" id="1492737"/>
    <lineage>
        <taxon>Bacteria</taxon>
        <taxon>Pseudomonadati</taxon>
        <taxon>Bacteroidota</taxon>
        <taxon>Flavobacteriia</taxon>
        <taxon>Flavobacteriales</taxon>
        <taxon>Flavobacteriaceae</taxon>
        <taxon>Flavobacterium</taxon>
    </lineage>
</organism>